<keyword evidence="1" id="KW-0472">Membrane</keyword>
<feature type="transmembrane region" description="Helical" evidence="1">
    <location>
        <begin position="9"/>
        <end position="27"/>
    </location>
</feature>
<dbReference type="Pfam" id="PF19665">
    <property type="entry name" value="DUF6168"/>
    <property type="match status" value="1"/>
</dbReference>
<dbReference type="Proteomes" id="UP000244677">
    <property type="component" value="Chromosome"/>
</dbReference>
<dbReference type="AlphaFoldDB" id="A0A2S1LLL4"/>
<dbReference type="EMBL" id="CP020919">
    <property type="protein sequence ID" value="AWG24588.1"/>
    <property type="molecule type" value="Genomic_DNA"/>
</dbReference>
<protein>
    <submittedName>
        <fullName evidence="2">Uncharacterized protein</fullName>
    </submittedName>
</protein>
<feature type="transmembrane region" description="Helical" evidence="1">
    <location>
        <begin position="39"/>
        <end position="62"/>
    </location>
</feature>
<accession>A0A2S1LLL4</accession>
<keyword evidence="3" id="KW-1185">Reference proteome</keyword>
<dbReference type="KEGG" id="fki:FK004_04770"/>
<keyword evidence="1" id="KW-1133">Transmembrane helix</keyword>
<reference evidence="2 3" key="1">
    <citation type="submission" date="2017-04" db="EMBL/GenBank/DDBJ databases">
        <title>Complete genome sequence of Flavobacterium kingsejong AJ004.</title>
        <authorList>
            <person name="Lee P.C."/>
        </authorList>
    </citation>
    <scope>NUCLEOTIDE SEQUENCE [LARGE SCALE GENOMIC DNA]</scope>
    <source>
        <strain evidence="2 3">AJ004</strain>
    </source>
</reference>
<keyword evidence="1" id="KW-0812">Transmembrane</keyword>
<sequence>MNRTKYSPIFKIVIFSGILLLLHWLVFQLPSLEALQASFFYKLPLVYAFVALLSVIMMLVLIRIKTKAPEQLGYTFLLGTSIKMALCYLFLLPVLNRTGNAVYAEKINFFMIFILFLAIEAFFTTRLLNNKQ</sequence>
<evidence type="ECO:0000313" key="3">
    <source>
        <dbReference type="Proteomes" id="UP000244677"/>
    </source>
</evidence>
<evidence type="ECO:0000313" key="2">
    <source>
        <dbReference type="EMBL" id="AWG24588.1"/>
    </source>
</evidence>
<name>A0A2S1LLL4_9FLAO</name>
<proteinExistence type="predicted"/>
<feature type="transmembrane region" description="Helical" evidence="1">
    <location>
        <begin position="107"/>
        <end position="128"/>
    </location>
</feature>
<evidence type="ECO:0000256" key="1">
    <source>
        <dbReference type="SAM" id="Phobius"/>
    </source>
</evidence>
<dbReference type="RefSeq" id="WP_108736224.1">
    <property type="nucleotide sequence ID" value="NZ_CP020919.1"/>
</dbReference>
<dbReference type="InterPro" id="IPR046166">
    <property type="entry name" value="DUF6168"/>
</dbReference>
<dbReference type="OrthoDB" id="1375605at2"/>
<feature type="transmembrane region" description="Helical" evidence="1">
    <location>
        <begin position="74"/>
        <end position="95"/>
    </location>
</feature>
<organism evidence="2 3">
    <name type="scientific">Flavobacterium kingsejongi</name>
    <dbReference type="NCBI Taxonomy" id="1678728"/>
    <lineage>
        <taxon>Bacteria</taxon>
        <taxon>Pseudomonadati</taxon>
        <taxon>Bacteroidota</taxon>
        <taxon>Flavobacteriia</taxon>
        <taxon>Flavobacteriales</taxon>
        <taxon>Flavobacteriaceae</taxon>
        <taxon>Flavobacterium</taxon>
    </lineage>
</organism>
<gene>
    <name evidence="2" type="ORF">FK004_04770</name>
</gene>